<accession>A0A4Q9FDG6</accession>
<comment type="cofactor">
    <cofactor evidence="2">
        <name>Mg(2+)</name>
        <dbReference type="ChEBI" id="CHEBI:18420"/>
    </cofactor>
</comment>
<dbReference type="Gene3D" id="3.60.10.10">
    <property type="entry name" value="Endonuclease/exonuclease/phosphatase"/>
    <property type="match status" value="1"/>
</dbReference>
<sequence>MKFFKKLRPLIAILFPILLITGILIILFEWRWSFPFSITLPFLVIVTFMQLLFLLYRRRRYAFLNILSLVLFFFFFDSFYQFNFYSDEKQGENSVSILSYNANWSNFAHRGIDYKDKKIVEFIKQQNADVVCFQEFSAIKYHLFRKDYPHWVKTNLMTRKQKSVLSVFSKYPILNEGYVEFLDSRNNAMFVDIDFNGKIVRLYNIHLESNRMDSVPELYNINSYTNLISRSCDAEIKRIEQAHLIKEHMKGFGGNIIITGDFNCTQYSSAYLVLKDTKKDTFVEAGSGFGGTYELFNYPFKIDHILVDDEIEVISHKNFKIGLSDHEPIMAEIKL</sequence>
<dbReference type="InterPro" id="IPR005135">
    <property type="entry name" value="Endo/exonuclease/phosphatase"/>
</dbReference>
<gene>
    <name evidence="11" type="ORF">EYD45_15165</name>
</gene>
<feature type="transmembrane region" description="Helical" evidence="9">
    <location>
        <begin position="34"/>
        <end position="55"/>
    </location>
</feature>
<evidence type="ECO:0000256" key="8">
    <source>
        <dbReference type="ARBA" id="ARBA00023204"/>
    </source>
</evidence>
<evidence type="ECO:0000256" key="7">
    <source>
        <dbReference type="ARBA" id="ARBA00022842"/>
    </source>
</evidence>
<evidence type="ECO:0000259" key="10">
    <source>
        <dbReference type="Pfam" id="PF03372"/>
    </source>
</evidence>
<dbReference type="Proteomes" id="UP000291142">
    <property type="component" value="Unassembled WGS sequence"/>
</dbReference>
<keyword evidence="9" id="KW-1133">Transmembrane helix</keyword>
<dbReference type="InterPro" id="IPR036691">
    <property type="entry name" value="Endo/exonu/phosph_ase_sf"/>
</dbReference>
<dbReference type="RefSeq" id="WP_130965413.1">
    <property type="nucleotide sequence ID" value="NZ_SIRT01000016.1"/>
</dbReference>
<keyword evidence="3" id="KW-0540">Nuclease</keyword>
<keyword evidence="4" id="KW-0479">Metal-binding</keyword>
<organism evidence="11 12">
    <name type="scientific">Hyunsoonleella flava</name>
    <dbReference type="NCBI Taxonomy" id="2527939"/>
    <lineage>
        <taxon>Bacteria</taxon>
        <taxon>Pseudomonadati</taxon>
        <taxon>Bacteroidota</taxon>
        <taxon>Flavobacteriia</taxon>
        <taxon>Flavobacteriales</taxon>
        <taxon>Flavobacteriaceae</taxon>
    </lineage>
</organism>
<feature type="domain" description="Endonuclease/exonuclease/phosphatase" evidence="10">
    <location>
        <begin position="98"/>
        <end position="326"/>
    </location>
</feature>
<dbReference type="GO" id="GO:0046872">
    <property type="term" value="F:metal ion binding"/>
    <property type="evidence" value="ECO:0007669"/>
    <property type="project" value="UniProtKB-KW"/>
</dbReference>
<dbReference type="Pfam" id="PF03372">
    <property type="entry name" value="Exo_endo_phos"/>
    <property type="match status" value="1"/>
</dbReference>
<evidence type="ECO:0000313" key="11">
    <source>
        <dbReference type="EMBL" id="TBM99754.1"/>
    </source>
</evidence>
<dbReference type="CDD" id="cd09084">
    <property type="entry name" value="EEP-2"/>
    <property type="match status" value="1"/>
</dbReference>
<dbReference type="GO" id="GO:0004518">
    <property type="term" value="F:nuclease activity"/>
    <property type="evidence" value="ECO:0007669"/>
    <property type="project" value="UniProtKB-KW"/>
</dbReference>
<comment type="caution">
    <text evidence="11">The sequence shown here is derived from an EMBL/GenBank/DDBJ whole genome shotgun (WGS) entry which is preliminary data.</text>
</comment>
<keyword evidence="9" id="KW-0472">Membrane</keyword>
<dbReference type="PANTHER" id="PTHR15822:SF4">
    <property type="entry name" value="TYROSYL-DNA PHOSPHODIESTERASE 2"/>
    <property type="match status" value="1"/>
</dbReference>
<evidence type="ECO:0000256" key="9">
    <source>
        <dbReference type="SAM" id="Phobius"/>
    </source>
</evidence>
<evidence type="ECO:0000256" key="1">
    <source>
        <dbReference type="ARBA" id="ARBA00001936"/>
    </source>
</evidence>
<evidence type="ECO:0000256" key="6">
    <source>
        <dbReference type="ARBA" id="ARBA00022801"/>
    </source>
</evidence>
<keyword evidence="8" id="KW-0234">DNA repair</keyword>
<name>A0A4Q9FDG6_9FLAO</name>
<feature type="transmembrane region" description="Helical" evidence="9">
    <location>
        <begin position="7"/>
        <end position="28"/>
    </location>
</feature>
<evidence type="ECO:0000256" key="2">
    <source>
        <dbReference type="ARBA" id="ARBA00001946"/>
    </source>
</evidence>
<dbReference type="AlphaFoldDB" id="A0A4Q9FDG6"/>
<keyword evidence="5" id="KW-0227">DNA damage</keyword>
<dbReference type="GO" id="GO:0006281">
    <property type="term" value="P:DNA repair"/>
    <property type="evidence" value="ECO:0007669"/>
    <property type="project" value="UniProtKB-KW"/>
</dbReference>
<dbReference type="SUPFAM" id="SSF56219">
    <property type="entry name" value="DNase I-like"/>
    <property type="match status" value="1"/>
</dbReference>
<evidence type="ECO:0000256" key="5">
    <source>
        <dbReference type="ARBA" id="ARBA00022763"/>
    </source>
</evidence>
<dbReference type="InterPro" id="IPR051547">
    <property type="entry name" value="TDP2-like"/>
</dbReference>
<keyword evidence="6" id="KW-0378">Hydrolase</keyword>
<evidence type="ECO:0000313" key="12">
    <source>
        <dbReference type="Proteomes" id="UP000291142"/>
    </source>
</evidence>
<evidence type="ECO:0000256" key="4">
    <source>
        <dbReference type="ARBA" id="ARBA00022723"/>
    </source>
</evidence>
<proteinExistence type="predicted"/>
<comment type="cofactor">
    <cofactor evidence="1">
        <name>Mn(2+)</name>
        <dbReference type="ChEBI" id="CHEBI:29035"/>
    </cofactor>
</comment>
<reference evidence="11 12" key="1">
    <citation type="submission" date="2019-02" db="EMBL/GenBank/DDBJ databases">
        <title>Hyunsoonleella sp., isolated from marine sediment.</title>
        <authorList>
            <person name="Liu B.-T."/>
        </authorList>
    </citation>
    <scope>NUCLEOTIDE SEQUENCE [LARGE SCALE GENOMIC DNA]</scope>
    <source>
        <strain evidence="11 12">T58</strain>
    </source>
</reference>
<dbReference type="EMBL" id="SIRT01000016">
    <property type="protein sequence ID" value="TBM99754.1"/>
    <property type="molecule type" value="Genomic_DNA"/>
</dbReference>
<feature type="transmembrane region" description="Helical" evidence="9">
    <location>
        <begin position="62"/>
        <end position="80"/>
    </location>
</feature>
<dbReference type="PANTHER" id="PTHR15822">
    <property type="entry name" value="TRAF AND TNF RECEPTOR-ASSOCIATED PROTEIN"/>
    <property type="match status" value="1"/>
</dbReference>
<keyword evidence="9" id="KW-0812">Transmembrane</keyword>
<keyword evidence="12" id="KW-1185">Reference proteome</keyword>
<dbReference type="OrthoDB" id="635146at2"/>
<evidence type="ECO:0000256" key="3">
    <source>
        <dbReference type="ARBA" id="ARBA00022722"/>
    </source>
</evidence>
<keyword evidence="7" id="KW-0460">Magnesium</keyword>
<protein>
    <recommendedName>
        <fullName evidence="10">Endonuclease/exonuclease/phosphatase domain-containing protein</fullName>
    </recommendedName>
</protein>
<dbReference type="GO" id="GO:0016787">
    <property type="term" value="F:hydrolase activity"/>
    <property type="evidence" value="ECO:0007669"/>
    <property type="project" value="UniProtKB-KW"/>
</dbReference>